<dbReference type="Pfam" id="PF06831">
    <property type="entry name" value="H2TH"/>
    <property type="match status" value="1"/>
</dbReference>
<dbReference type="InterPro" id="IPR010979">
    <property type="entry name" value="Ribosomal_uS13-like_H2TH"/>
</dbReference>
<dbReference type="Pfam" id="PF06827">
    <property type="entry name" value="zf-FPG_IleRS"/>
    <property type="match status" value="1"/>
</dbReference>
<comment type="function">
    <text evidence="15">Involved in base excision repair of DNA damaged by oxidation or by mutagenic agents. Acts as DNA glycosylase that recognizes and removes damaged bases. Has a preference for oxidized purines, such as 7,8-dihydro-8-oxoguanine (8-oxoG). Has AP (apurinic/apyrimidinic) lyase activity and introduces nicks in the DNA strand. Cleaves the DNA backbone by beta-delta elimination to generate a single-strand break at the site of the removed base with both 3'- and 5'-phosphates.</text>
</comment>
<dbReference type="GO" id="GO:0034039">
    <property type="term" value="F:8-oxo-7,8-dihydroguanine DNA N-glycosylase activity"/>
    <property type="evidence" value="ECO:0007669"/>
    <property type="project" value="TreeGrafter"/>
</dbReference>
<dbReference type="PROSITE" id="PS51066">
    <property type="entry name" value="ZF_FPG_2"/>
    <property type="match status" value="1"/>
</dbReference>
<dbReference type="EMBL" id="BMIY01000002">
    <property type="protein sequence ID" value="GGG51506.1"/>
    <property type="molecule type" value="Genomic_DNA"/>
</dbReference>
<dbReference type="InterPro" id="IPR000214">
    <property type="entry name" value="Znf_DNA_glyclase/AP_lyase"/>
</dbReference>
<feature type="domain" description="FPG-type" evidence="16">
    <location>
        <begin position="237"/>
        <end position="271"/>
    </location>
</feature>
<comment type="catalytic activity">
    <reaction evidence="1 15">
        <text>Hydrolysis of DNA containing ring-opened 7-methylguanine residues, releasing 2,6-diamino-4-hydroxy-5-(N-methyl)formamidopyrimidine.</text>
        <dbReference type="EC" id="3.2.2.23"/>
    </reaction>
</comment>
<feature type="active site" description="Proton donor; for delta-elimination activity" evidence="15">
    <location>
        <position position="261"/>
    </location>
</feature>
<comment type="cofactor">
    <cofactor evidence="15">
        <name>Zn(2+)</name>
        <dbReference type="ChEBI" id="CHEBI:29105"/>
    </cofactor>
    <text evidence="15">Binds 1 zinc ion per subunit.</text>
</comment>
<organism evidence="18 19">
    <name type="scientific">Pseudohongiella nitratireducens</name>
    <dbReference type="NCBI Taxonomy" id="1768907"/>
    <lineage>
        <taxon>Bacteria</taxon>
        <taxon>Pseudomonadati</taxon>
        <taxon>Pseudomonadota</taxon>
        <taxon>Gammaproteobacteria</taxon>
        <taxon>Pseudomonadales</taxon>
        <taxon>Pseudohongiellaceae</taxon>
        <taxon>Pseudohongiella</taxon>
    </lineage>
</organism>
<keyword evidence="19" id="KW-1185">Reference proteome</keyword>
<comment type="catalytic activity">
    <reaction evidence="14 15">
        <text>2'-deoxyribonucleotide-(2'-deoxyribose 5'-phosphate)-2'-deoxyribonucleotide-DNA = a 3'-end 2'-deoxyribonucleotide-(2,3-dehydro-2,3-deoxyribose 5'-phosphate)-DNA + a 5'-end 5'-phospho-2'-deoxyribonucleoside-DNA + H(+)</text>
        <dbReference type="Rhea" id="RHEA:66592"/>
        <dbReference type="Rhea" id="RHEA-COMP:13180"/>
        <dbReference type="Rhea" id="RHEA-COMP:16897"/>
        <dbReference type="Rhea" id="RHEA-COMP:17067"/>
        <dbReference type="ChEBI" id="CHEBI:15378"/>
        <dbReference type="ChEBI" id="CHEBI:136412"/>
        <dbReference type="ChEBI" id="CHEBI:157695"/>
        <dbReference type="ChEBI" id="CHEBI:167181"/>
        <dbReference type="EC" id="4.2.99.18"/>
    </reaction>
</comment>
<keyword evidence="13 15" id="KW-0326">Glycosidase</keyword>
<evidence type="ECO:0000256" key="4">
    <source>
        <dbReference type="ARBA" id="ARBA00022723"/>
    </source>
</evidence>
<evidence type="ECO:0000256" key="10">
    <source>
        <dbReference type="ARBA" id="ARBA00023204"/>
    </source>
</evidence>
<dbReference type="GO" id="GO:0003684">
    <property type="term" value="F:damaged DNA binding"/>
    <property type="evidence" value="ECO:0007669"/>
    <property type="project" value="InterPro"/>
</dbReference>
<evidence type="ECO:0000256" key="12">
    <source>
        <dbReference type="ARBA" id="ARBA00023268"/>
    </source>
</evidence>
<keyword evidence="9 15" id="KW-0238">DNA-binding</keyword>
<dbReference type="PANTHER" id="PTHR22993">
    <property type="entry name" value="FORMAMIDOPYRIMIDINE-DNA GLYCOSYLASE"/>
    <property type="match status" value="1"/>
</dbReference>
<dbReference type="CDD" id="cd08966">
    <property type="entry name" value="EcFpg-like_N"/>
    <property type="match status" value="1"/>
</dbReference>
<dbReference type="Gene3D" id="3.20.190.10">
    <property type="entry name" value="MutM-like, N-terminal"/>
    <property type="match status" value="1"/>
</dbReference>
<dbReference type="NCBIfam" id="TIGR00577">
    <property type="entry name" value="fpg"/>
    <property type="match status" value="1"/>
</dbReference>
<dbReference type="AlphaFoldDB" id="A0A917GMV0"/>
<evidence type="ECO:0000256" key="2">
    <source>
        <dbReference type="ARBA" id="ARBA00009409"/>
    </source>
</evidence>
<feature type="active site" description="Proton donor" evidence="15">
    <location>
        <position position="3"/>
    </location>
</feature>
<evidence type="ECO:0000256" key="6">
    <source>
        <dbReference type="ARBA" id="ARBA00022771"/>
    </source>
</evidence>
<keyword evidence="5 15" id="KW-0227">DNA damage</keyword>
<feature type="domain" description="Formamidopyrimidine-DNA glycosylase catalytic" evidence="17">
    <location>
        <begin position="2"/>
        <end position="113"/>
    </location>
</feature>
<dbReference type="SMART" id="SM00898">
    <property type="entry name" value="Fapy_DNA_glyco"/>
    <property type="match status" value="1"/>
</dbReference>
<evidence type="ECO:0000259" key="17">
    <source>
        <dbReference type="PROSITE" id="PS51068"/>
    </source>
</evidence>
<comment type="similarity">
    <text evidence="2 15">Belongs to the FPG family.</text>
</comment>
<keyword evidence="7 15" id="KW-0378">Hydrolase</keyword>
<evidence type="ECO:0000256" key="13">
    <source>
        <dbReference type="ARBA" id="ARBA00023295"/>
    </source>
</evidence>
<proteinExistence type="inferred from homology"/>
<evidence type="ECO:0000313" key="18">
    <source>
        <dbReference type="EMBL" id="GGG51506.1"/>
    </source>
</evidence>
<evidence type="ECO:0000256" key="1">
    <source>
        <dbReference type="ARBA" id="ARBA00001668"/>
    </source>
</evidence>
<evidence type="ECO:0000256" key="11">
    <source>
        <dbReference type="ARBA" id="ARBA00023239"/>
    </source>
</evidence>
<accession>A0A917GMV0</accession>
<evidence type="ECO:0000256" key="8">
    <source>
        <dbReference type="ARBA" id="ARBA00022833"/>
    </source>
</evidence>
<dbReference type="EC" id="3.2.2.23" evidence="15"/>
<feature type="binding site" evidence="15">
    <location>
        <position position="91"/>
    </location>
    <ligand>
        <name>DNA</name>
        <dbReference type="ChEBI" id="CHEBI:16991"/>
    </ligand>
</feature>
<dbReference type="EC" id="4.2.99.18" evidence="15"/>
<feature type="active site" description="Schiff-base intermediate with DNA" evidence="15">
    <location>
        <position position="2"/>
    </location>
</feature>
<dbReference type="Proteomes" id="UP000627715">
    <property type="component" value="Unassembled WGS sequence"/>
</dbReference>
<dbReference type="NCBIfam" id="NF002211">
    <property type="entry name" value="PRK01103.1"/>
    <property type="match status" value="1"/>
</dbReference>
<dbReference type="InterPro" id="IPR020629">
    <property type="entry name" value="FPG_Glyclase"/>
</dbReference>
<dbReference type="InterPro" id="IPR010663">
    <property type="entry name" value="Znf_FPG/IleRS"/>
</dbReference>
<dbReference type="GO" id="GO:0006284">
    <property type="term" value="P:base-excision repair"/>
    <property type="evidence" value="ECO:0007669"/>
    <property type="project" value="InterPro"/>
</dbReference>
<feature type="binding site" evidence="15">
    <location>
        <position position="152"/>
    </location>
    <ligand>
        <name>DNA</name>
        <dbReference type="ChEBI" id="CHEBI:16991"/>
    </ligand>
</feature>
<dbReference type="FunFam" id="1.10.8.50:FF:000003">
    <property type="entry name" value="Formamidopyrimidine-DNA glycosylase"/>
    <property type="match status" value="1"/>
</dbReference>
<dbReference type="InterPro" id="IPR015886">
    <property type="entry name" value="H2TH_FPG"/>
</dbReference>
<keyword evidence="11 15" id="KW-0456">Lyase</keyword>
<evidence type="ECO:0000256" key="3">
    <source>
        <dbReference type="ARBA" id="ARBA00011245"/>
    </source>
</evidence>
<dbReference type="GO" id="GO:0008270">
    <property type="term" value="F:zinc ion binding"/>
    <property type="evidence" value="ECO:0007669"/>
    <property type="project" value="UniProtKB-UniRule"/>
</dbReference>
<evidence type="ECO:0000256" key="9">
    <source>
        <dbReference type="ARBA" id="ARBA00023125"/>
    </source>
</evidence>
<dbReference type="GO" id="GO:0140078">
    <property type="term" value="F:class I DNA-(apurinic or apyrimidinic site) endonuclease activity"/>
    <property type="evidence" value="ECO:0007669"/>
    <property type="project" value="UniProtKB-EC"/>
</dbReference>
<protein>
    <recommendedName>
        <fullName evidence="15">Formamidopyrimidine-DNA glycosylase</fullName>
        <shortName evidence="15">Fapy-DNA glycosylase</shortName>
        <ecNumber evidence="15">3.2.2.23</ecNumber>
    </recommendedName>
    <alternativeName>
        <fullName evidence="15">DNA-(apurinic or apyrimidinic site) lyase MutM</fullName>
        <shortName evidence="15">AP lyase MutM</shortName>
        <ecNumber evidence="15">4.2.99.18</ecNumber>
    </alternativeName>
</protein>
<evidence type="ECO:0000259" key="16">
    <source>
        <dbReference type="PROSITE" id="PS51066"/>
    </source>
</evidence>
<dbReference type="FunFam" id="3.20.190.10:FF:000001">
    <property type="entry name" value="Formamidopyrimidine-DNA glycosylase"/>
    <property type="match status" value="1"/>
</dbReference>
<dbReference type="Gene3D" id="1.10.8.50">
    <property type="match status" value="1"/>
</dbReference>
<dbReference type="Pfam" id="PF01149">
    <property type="entry name" value="Fapy_DNA_glyco"/>
    <property type="match status" value="1"/>
</dbReference>
<keyword evidence="10 15" id="KW-0234">DNA repair</keyword>
<keyword evidence="6 15" id="KW-0863">Zinc-finger</keyword>
<dbReference type="HAMAP" id="MF_00103">
    <property type="entry name" value="Fapy_DNA_glycosyl"/>
    <property type="match status" value="1"/>
</dbReference>
<dbReference type="InterPro" id="IPR012319">
    <property type="entry name" value="FPG_cat"/>
</dbReference>
<reference evidence="18" key="1">
    <citation type="journal article" date="2014" name="Int. J. Syst. Evol. Microbiol.">
        <title>Complete genome sequence of Corynebacterium casei LMG S-19264T (=DSM 44701T), isolated from a smear-ripened cheese.</title>
        <authorList>
            <consortium name="US DOE Joint Genome Institute (JGI-PGF)"/>
            <person name="Walter F."/>
            <person name="Albersmeier A."/>
            <person name="Kalinowski J."/>
            <person name="Ruckert C."/>
        </authorList>
    </citation>
    <scope>NUCLEOTIDE SEQUENCE</scope>
    <source>
        <strain evidence="18">CGMCC 1.15425</strain>
    </source>
</reference>
<dbReference type="SUPFAM" id="SSF57716">
    <property type="entry name" value="Glucocorticoid receptor-like (DNA-binding domain)"/>
    <property type="match status" value="1"/>
</dbReference>
<comment type="caution">
    <text evidence="18">The sequence shown here is derived from an EMBL/GenBank/DDBJ whole genome shotgun (WGS) entry which is preliminary data.</text>
</comment>
<reference evidence="18" key="2">
    <citation type="submission" date="2020-09" db="EMBL/GenBank/DDBJ databases">
        <authorList>
            <person name="Sun Q."/>
            <person name="Zhou Y."/>
        </authorList>
    </citation>
    <scope>NUCLEOTIDE SEQUENCE</scope>
    <source>
        <strain evidence="18">CGMCC 1.15425</strain>
    </source>
</reference>
<dbReference type="RefSeq" id="WP_068811452.1">
    <property type="nucleotide sequence ID" value="NZ_BMIY01000002.1"/>
</dbReference>
<evidence type="ECO:0000256" key="7">
    <source>
        <dbReference type="ARBA" id="ARBA00022801"/>
    </source>
</evidence>
<name>A0A917GMV0_9GAMM</name>
<dbReference type="PANTHER" id="PTHR22993:SF9">
    <property type="entry name" value="FORMAMIDOPYRIMIDINE-DNA GLYCOSYLASE"/>
    <property type="match status" value="1"/>
</dbReference>
<comment type="subunit">
    <text evidence="3 15">Monomer.</text>
</comment>
<dbReference type="SUPFAM" id="SSF46946">
    <property type="entry name" value="S13-like H2TH domain"/>
    <property type="match status" value="1"/>
</dbReference>
<keyword evidence="8 15" id="KW-0862">Zinc</keyword>
<gene>
    <name evidence="15 18" type="primary">mutM</name>
    <name evidence="15" type="synonym">fpg</name>
    <name evidence="18" type="ORF">GCM10011403_05860</name>
</gene>
<dbReference type="SMART" id="SM01232">
    <property type="entry name" value="H2TH"/>
    <property type="match status" value="1"/>
</dbReference>
<dbReference type="PROSITE" id="PS51068">
    <property type="entry name" value="FPG_CAT"/>
    <property type="match status" value="1"/>
</dbReference>
<dbReference type="OrthoDB" id="9800855at2"/>
<evidence type="ECO:0000256" key="5">
    <source>
        <dbReference type="ARBA" id="ARBA00022763"/>
    </source>
</evidence>
<dbReference type="SUPFAM" id="SSF81624">
    <property type="entry name" value="N-terminal domain of MutM-like DNA repair proteins"/>
    <property type="match status" value="1"/>
</dbReference>
<feature type="active site" description="Proton donor; for beta-elimination activity" evidence="15">
    <location>
        <position position="58"/>
    </location>
</feature>
<feature type="binding site" evidence="15">
    <location>
        <position position="110"/>
    </location>
    <ligand>
        <name>DNA</name>
        <dbReference type="ChEBI" id="CHEBI:16991"/>
    </ligand>
</feature>
<dbReference type="InterPro" id="IPR035937">
    <property type="entry name" value="FPG_N"/>
</dbReference>
<keyword evidence="12 15" id="KW-0511">Multifunctional enzyme</keyword>
<sequence length="271" mass="30791">MPELPEVETSRRGIDPHVCNRTINQVIIREPRLRWPVDPQISRILPGSKITSTDRRGKYLLIYTTQGCLIVHLGMSGSVRIVSASEPVRKHDHIDIVMDNHTALRYHDPRRFGAMLWTTEPVLEHDRLRHLGPEPLDDNFNIPYLYRCSRGKKVPVKTFIMDSRIVVGVGNIYANEALYMAGISPKREAGKISRQRYERLIAAIKDVIANAINVGGTTLRDFVGSDGKPGYFKQSLQVYGRAGQPCQKCQTPLTEIRIAQRSTVYCRNCQR</sequence>
<evidence type="ECO:0000256" key="14">
    <source>
        <dbReference type="ARBA" id="ARBA00044632"/>
    </source>
</evidence>
<keyword evidence="4 15" id="KW-0479">Metal-binding</keyword>
<evidence type="ECO:0000313" key="19">
    <source>
        <dbReference type="Proteomes" id="UP000627715"/>
    </source>
</evidence>
<evidence type="ECO:0000256" key="15">
    <source>
        <dbReference type="HAMAP-Rule" id="MF_00103"/>
    </source>
</evidence>